<reference evidence="3" key="1">
    <citation type="submission" date="2025-08" db="UniProtKB">
        <authorList>
            <consortium name="RefSeq"/>
        </authorList>
    </citation>
    <scope>IDENTIFICATION</scope>
    <source>
        <strain evidence="3">11010-0011.00</strain>
        <tissue evidence="3">Whole body</tissue>
    </source>
</reference>
<name>A0A6J2TDV0_DROLE</name>
<keyword evidence="1" id="KW-0732">Signal</keyword>
<dbReference type="OrthoDB" id="8192785at2759"/>
<dbReference type="AlphaFoldDB" id="A0A6J2TDV0"/>
<evidence type="ECO:0000313" key="3">
    <source>
        <dbReference type="RefSeq" id="XP_030373172.1"/>
    </source>
</evidence>
<keyword evidence="2" id="KW-1185">Reference proteome</keyword>
<feature type="signal peptide" evidence="1">
    <location>
        <begin position="1"/>
        <end position="27"/>
    </location>
</feature>
<protein>
    <submittedName>
        <fullName evidence="3">Uncharacterized protein LOC115623106</fullName>
    </submittedName>
</protein>
<dbReference type="InterPro" id="IPR031734">
    <property type="entry name" value="MBF2"/>
</dbReference>
<evidence type="ECO:0000313" key="2">
    <source>
        <dbReference type="Proteomes" id="UP000504634"/>
    </source>
</evidence>
<dbReference type="Proteomes" id="UP000504634">
    <property type="component" value="Unplaced"/>
</dbReference>
<dbReference type="GeneID" id="115623106"/>
<proteinExistence type="predicted"/>
<gene>
    <name evidence="3" type="primary">LOC115623106</name>
</gene>
<organism evidence="2 3">
    <name type="scientific">Drosophila lebanonensis</name>
    <name type="common">Fruit fly</name>
    <name type="synonym">Scaptodrosophila lebanonensis</name>
    <dbReference type="NCBI Taxonomy" id="7225"/>
    <lineage>
        <taxon>Eukaryota</taxon>
        <taxon>Metazoa</taxon>
        <taxon>Ecdysozoa</taxon>
        <taxon>Arthropoda</taxon>
        <taxon>Hexapoda</taxon>
        <taxon>Insecta</taxon>
        <taxon>Pterygota</taxon>
        <taxon>Neoptera</taxon>
        <taxon>Endopterygota</taxon>
        <taxon>Diptera</taxon>
        <taxon>Brachycera</taxon>
        <taxon>Muscomorpha</taxon>
        <taxon>Ephydroidea</taxon>
        <taxon>Drosophilidae</taxon>
        <taxon>Scaptodrosophila</taxon>
    </lineage>
</organism>
<feature type="chain" id="PRO_5026961393" evidence="1">
    <location>
        <begin position="28"/>
        <end position="170"/>
    </location>
</feature>
<dbReference type="Pfam" id="PF15868">
    <property type="entry name" value="MBF2"/>
    <property type="match status" value="1"/>
</dbReference>
<accession>A0A6J2TDV0</accession>
<evidence type="ECO:0000256" key="1">
    <source>
        <dbReference type="SAM" id="SignalP"/>
    </source>
</evidence>
<sequence>MFQFKDEPNMLWKALILLCCLVIVIESQISDEDDIPAQPKKVKKPKKTSTRVTVPNAEKLPKAIENADPTYKLKYAIGDHQFGEILAFERYSGVVWFGTNKSDAEIIERYPSSGEGLKVTAVDITAIQTTTAGSLELTRGGPGFRNVTVTLRATNTLFWTYNIKVYGKLF</sequence>
<dbReference type="RefSeq" id="XP_030373172.1">
    <property type="nucleotide sequence ID" value="XM_030517312.1"/>
</dbReference>